<feature type="chain" id="PRO_5002135713" description="DUF305 domain-containing protein" evidence="1">
    <location>
        <begin position="23"/>
        <end position="225"/>
    </location>
</feature>
<evidence type="ECO:0000256" key="1">
    <source>
        <dbReference type="SAM" id="SignalP"/>
    </source>
</evidence>
<dbReference type="STRING" id="1479485.DA73_0244345"/>
<keyword evidence="1" id="KW-0732">Signal</keyword>
<feature type="domain" description="DUF305" evidence="2">
    <location>
        <begin position="69"/>
        <end position="218"/>
    </location>
</feature>
<dbReference type="AlphaFoldDB" id="A0A0C1N6B8"/>
<dbReference type="PROSITE" id="PS51257">
    <property type="entry name" value="PROKAR_LIPOPROTEIN"/>
    <property type="match status" value="1"/>
</dbReference>
<reference evidence="3" key="1">
    <citation type="journal article" date="2015" name="Genome Announc.">
        <title>Draft Genome Sequence of Tolypothrix boutellei Strain VB521301.</title>
        <authorList>
            <person name="Chandrababunaidu M.M."/>
            <person name="Singh D."/>
            <person name="Sen D."/>
            <person name="Bhan S."/>
            <person name="Das S."/>
            <person name="Gupta A."/>
            <person name="Adhikary S.P."/>
            <person name="Tripathy S."/>
        </authorList>
    </citation>
    <scope>NUCLEOTIDE SEQUENCE</scope>
    <source>
        <strain evidence="3">VB521301</strain>
    </source>
</reference>
<organism evidence="3">
    <name type="scientific">Tolypothrix bouteillei VB521301</name>
    <dbReference type="NCBI Taxonomy" id="1479485"/>
    <lineage>
        <taxon>Bacteria</taxon>
        <taxon>Bacillati</taxon>
        <taxon>Cyanobacteriota</taxon>
        <taxon>Cyanophyceae</taxon>
        <taxon>Nostocales</taxon>
        <taxon>Tolypothrichaceae</taxon>
        <taxon>Tolypothrix</taxon>
    </lineage>
</organism>
<evidence type="ECO:0000313" key="3">
    <source>
        <dbReference type="EMBL" id="KIE07986.1"/>
    </source>
</evidence>
<dbReference type="PANTHER" id="PTHR36933">
    <property type="entry name" value="SLL0788 PROTEIN"/>
    <property type="match status" value="1"/>
</dbReference>
<dbReference type="InterPro" id="IPR005183">
    <property type="entry name" value="DUF305_CopM-like"/>
</dbReference>
<comment type="caution">
    <text evidence="3">The sequence shown here is derived from an EMBL/GenBank/DDBJ whole genome shotgun (WGS) entry which is preliminary data.</text>
</comment>
<sequence length="225" mass="25185">MNFMKLATPLLALAFTGNLILAACSNALRTSSVGYQSASPSQDVVQSPIGNMDRGSMNMNLGPKDANFDLRFIDGMTPHHQGAVTMAQEALQKSQRPEIKQLAQAIINAQEKEIAQMKAWRTAWYPTASAKPVMYDAQMKMDMPMTDSMRSSMMMNGNLGAADDRFDLRFLNAMLPHHQSALTMAKEALEKSDRPETKKLAQDIINSQQQEISHMQQWRKAWYGQ</sequence>
<name>A0A0C1N6B8_9CYAN</name>
<feature type="signal peptide" evidence="1">
    <location>
        <begin position="1"/>
        <end position="22"/>
    </location>
</feature>
<protein>
    <recommendedName>
        <fullName evidence="2">DUF305 domain-containing protein</fullName>
    </recommendedName>
</protein>
<accession>A0A0C1N6B8</accession>
<dbReference type="EMBL" id="JHEG02000059">
    <property type="protein sequence ID" value="KIE07986.1"/>
    <property type="molecule type" value="Genomic_DNA"/>
</dbReference>
<gene>
    <name evidence="3" type="ORF">DA73_0244345</name>
</gene>
<dbReference type="InterPro" id="IPR012347">
    <property type="entry name" value="Ferritin-like"/>
</dbReference>
<proteinExistence type="predicted"/>
<dbReference type="Pfam" id="PF03713">
    <property type="entry name" value="DUF305"/>
    <property type="match status" value="1"/>
</dbReference>
<evidence type="ECO:0000259" key="2">
    <source>
        <dbReference type="Pfam" id="PF03713"/>
    </source>
</evidence>
<dbReference type="PANTHER" id="PTHR36933:SF1">
    <property type="entry name" value="SLL0788 PROTEIN"/>
    <property type="match status" value="1"/>
</dbReference>
<dbReference type="Gene3D" id="1.20.1260.10">
    <property type="match status" value="1"/>
</dbReference>